<evidence type="ECO:0000256" key="4">
    <source>
        <dbReference type="ARBA" id="ARBA00023136"/>
    </source>
</evidence>
<keyword evidence="2 5" id="KW-0812">Transmembrane</keyword>
<evidence type="ECO:0000313" key="7">
    <source>
        <dbReference type="EMBL" id="CAH0108815.1"/>
    </source>
</evidence>
<organism evidence="7 8">
    <name type="scientific">Daphnia galeata</name>
    <dbReference type="NCBI Taxonomy" id="27404"/>
    <lineage>
        <taxon>Eukaryota</taxon>
        <taxon>Metazoa</taxon>
        <taxon>Ecdysozoa</taxon>
        <taxon>Arthropoda</taxon>
        <taxon>Crustacea</taxon>
        <taxon>Branchiopoda</taxon>
        <taxon>Diplostraca</taxon>
        <taxon>Cladocera</taxon>
        <taxon>Anomopoda</taxon>
        <taxon>Daphniidae</taxon>
        <taxon>Daphnia</taxon>
    </lineage>
</organism>
<feature type="transmembrane region" description="Helical" evidence="5">
    <location>
        <begin position="442"/>
        <end position="464"/>
    </location>
</feature>
<evidence type="ECO:0000256" key="1">
    <source>
        <dbReference type="ARBA" id="ARBA00004141"/>
    </source>
</evidence>
<evidence type="ECO:0000256" key="5">
    <source>
        <dbReference type="RuleBase" id="RU363122"/>
    </source>
</evidence>
<feature type="transmembrane region" description="Helical" evidence="5">
    <location>
        <begin position="379"/>
        <end position="403"/>
    </location>
</feature>
<evidence type="ECO:0000256" key="2">
    <source>
        <dbReference type="ARBA" id="ARBA00022692"/>
    </source>
</evidence>
<keyword evidence="4 5" id="KW-0472">Membrane</keyword>
<proteinExistence type="inferred from homology"/>
<comment type="caution">
    <text evidence="5">Lacks conserved residue(s) required for the propagation of feature annotation.</text>
</comment>
<comment type="similarity">
    <text evidence="5">Belongs to the SCAMP family.</text>
</comment>
<keyword evidence="8" id="KW-1185">Reference proteome</keyword>
<name>A0A8J2WL61_9CRUS</name>
<dbReference type="GO" id="GO:0055038">
    <property type="term" value="C:recycling endosome membrane"/>
    <property type="evidence" value="ECO:0007669"/>
    <property type="project" value="TreeGrafter"/>
</dbReference>
<dbReference type="OrthoDB" id="242866at2759"/>
<sequence length="566" mass="62246">MSGFDQNPFAEPAVFNPFADPSVQQAAGNNAARAQQGLEEYNPFDGSNQTTKISMDRGGGANPPPTIQAAPVISPGLPQQQAAMSNADFQRRQEELERKAQELQRREDELKNNVPFNSQRNNWPPLPDKFCVQPCFYQDINVEIPLEFQKIVRMLYYIWMLHTLMYLLNVLGCLALFIQVGSGAMFGLSILYCILFTPASYLCWFRPVYKAFRSDSSFNFMVFFVIYFGQVIATVIQAIGIPNLGTCGFITGLSTIGGRTSAGDLAVGILVLLIGLGFGVVALGDFLLLVRVSRLYRSTGASFSKAQAEFTSGVMRNEHVRGAAADVVGSAVRAQMSNPSANNKANNWPPLPKKFCVEPCFYQDIQFEIKVEFQPVVNLIYYTWLLHALLYLVNVGGCLALFIQMGEGTMFGLSILYCILFTPASYIFWFRPAYKAFKSDSSFNFMVFFVFFFSQLIATIIQAVGIPNLGTCGFIVGLAALGGHSSSGDLAVGIIVLIIACGFALVAFGDFLLLVRVSRLYRSTGASLSKARSEFTSGVMGNEHVRQATTEVIANTVRVQMDNIGF</sequence>
<accession>A0A8J2WL61</accession>
<feature type="compositionally biased region" description="Basic and acidic residues" evidence="6">
    <location>
        <begin position="89"/>
        <end position="111"/>
    </location>
</feature>
<keyword evidence="3 5" id="KW-1133">Transmembrane helix</keyword>
<dbReference type="GO" id="GO:0015031">
    <property type="term" value="P:protein transport"/>
    <property type="evidence" value="ECO:0007669"/>
    <property type="project" value="InterPro"/>
</dbReference>
<dbReference type="Pfam" id="PF04144">
    <property type="entry name" value="SCAMP"/>
    <property type="match status" value="2"/>
</dbReference>
<feature type="region of interest" description="Disordered" evidence="6">
    <location>
        <begin position="12"/>
        <end position="118"/>
    </location>
</feature>
<dbReference type="Proteomes" id="UP000789390">
    <property type="component" value="Unassembled WGS sequence"/>
</dbReference>
<keyword evidence="5" id="KW-0813">Transport</keyword>
<protein>
    <recommendedName>
        <fullName evidence="5">Secretory carrier-associated membrane protein</fullName>
        <shortName evidence="5">Secretory carrier membrane protein</shortName>
    </recommendedName>
</protein>
<feature type="transmembrane region" description="Helical" evidence="5">
    <location>
        <begin position="156"/>
        <end position="178"/>
    </location>
</feature>
<dbReference type="InterPro" id="IPR007273">
    <property type="entry name" value="SCAMP"/>
</dbReference>
<evidence type="ECO:0000256" key="6">
    <source>
        <dbReference type="SAM" id="MobiDB-lite"/>
    </source>
</evidence>
<feature type="compositionally biased region" description="Polar residues" evidence="6">
    <location>
        <begin position="77"/>
        <end position="88"/>
    </location>
</feature>
<comment type="caution">
    <text evidence="7">The sequence shown here is derived from an EMBL/GenBank/DDBJ whole genome shotgun (WGS) entry which is preliminary data.</text>
</comment>
<feature type="transmembrane region" description="Helical" evidence="5">
    <location>
        <begin position="265"/>
        <end position="290"/>
    </location>
</feature>
<evidence type="ECO:0000313" key="8">
    <source>
        <dbReference type="Proteomes" id="UP000789390"/>
    </source>
</evidence>
<reference evidence="7" key="1">
    <citation type="submission" date="2021-11" db="EMBL/GenBank/DDBJ databases">
        <authorList>
            <person name="Schell T."/>
        </authorList>
    </citation>
    <scope>NUCLEOTIDE SEQUENCE</scope>
    <source>
        <strain evidence="7">M5</strain>
    </source>
</reference>
<feature type="transmembrane region" description="Helical" evidence="5">
    <location>
        <begin position="217"/>
        <end position="245"/>
    </location>
</feature>
<dbReference type="EMBL" id="CAKKLH010000288">
    <property type="protein sequence ID" value="CAH0108815.1"/>
    <property type="molecule type" value="Genomic_DNA"/>
</dbReference>
<gene>
    <name evidence="7" type="ORF">DGAL_LOCUS12220</name>
</gene>
<dbReference type="PANTHER" id="PTHR10687:SF2">
    <property type="entry name" value="SECRETORY CARRIER-ASSOCIATED MEMBRANE PROTEIN"/>
    <property type="match status" value="1"/>
</dbReference>
<feature type="transmembrane region" description="Helical" evidence="5">
    <location>
        <begin position="409"/>
        <end position="430"/>
    </location>
</feature>
<comment type="subcellular location">
    <subcellularLocation>
        <location evidence="1 5">Membrane</location>
        <topology evidence="1 5">Multi-pass membrane protein</topology>
    </subcellularLocation>
</comment>
<evidence type="ECO:0000256" key="3">
    <source>
        <dbReference type="ARBA" id="ARBA00022989"/>
    </source>
</evidence>
<feature type="compositionally biased region" description="Low complexity" evidence="6">
    <location>
        <begin position="24"/>
        <end position="37"/>
    </location>
</feature>
<feature type="transmembrane region" description="Helical" evidence="5">
    <location>
        <begin position="490"/>
        <end position="515"/>
    </location>
</feature>
<feature type="transmembrane region" description="Helical" evidence="5">
    <location>
        <begin position="184"/>
        <end position="205"/>
    </location>
</feature>
<dbReference type="PANTHER" id="PTHR10687">
    <property type="entry name" value="SECRETORY CARRIER-ASSOCIATED MEMBRANE PROTEIN SCAMP"/>
    <property type="match status" value="1"/>
</dbReference>
<dbReference type="GO" id="GO:0032588">
    <property type="term" value="C:trans-Golgi network membrane"/>
    <property type="evidence" value="ECO:0007669"/>
    <property type="project" value="TreeGrafter"/>
</dbReference>
<dbReference type="AlphaFoldDB" id="A0A8J2WL61"/>